<dbReference type="InterPro" id="IPR035892">
    <property type="entry name" value="C2_domain_sf"/>
</dbReference>
<dbReference type="Pfam" id="PF00656">
    <property type="entry name" value="Peptidase_C14"/>
    <property type="match status" value="1"/>
</dbReference>
<evidence type="ECO:0000256" key="1">
    <source>
        <dbReference type="ARBA" id="ARBA00009005"/>
    </source>
</evidence>
<dbReference type="PANTHER" id="PTHR48104">
    <property type="entry name" value="METACASPASE-4"/>
    <property type="match status" value="1"/>
</dbReference>
<dbReference type="GO" id="GO:0004197">
    <property type="term" value="F:cysteine-type endopeptidase activity"/>
    <property type="evidence" value="ECO:0007669"/>
    <property type="project" value="InterPro"/>
</dbReference>
<gene>
    <name evidence="3" type="primary">mc1</name>
</gene>
<dbReference type="AlphaFoldDB" id="Q86G53"/>
<dbReference type="Gene3D" id="3.40.50.12660">
    <property type="match status" value="1"/>
</dbReference>
<comment type="similarity">
    <text evidence="1">Belongs to the peptidase C14B family.</text>
</comment>
<dbReference type="InterPro" id="IPR050452">
    <property type="entry name" value="Metacaspase"/>
</dbReference>
<evidence type="ECO:0000259" key="2">
    <source>
        <dbReference type="Pfam" id="PF00656"/>
    </source>
</evidence>
<sequence>MDKIYVKVHELKFVNNLERNSHYVKIYWDDKKYKSQTKDGGCYIFNETFLIPITNIYDQKDQIIYVEIWESNLLNKQCAYTFFTLNSIKIGQIIKENITFIEVLKKCTLGLSINIVRNQKDILFFNIKELLPTFQDQEIINAVWKNEDEASIIKQLINLNTIDGITNIGNYKNSQNYNETLQKPKENISIYKSGEEIENSYIPSSTPEYVSHYIYKGRRGENSSNYINKTKDTLFPTYLNNYAYNNNIKNVYDTPNGAHYSSNNNSGSNNAYSNFDHNINNSPKNNVPFSNSDNDKIFHYSRNYMPSPNSEKMLYFSCGNKKKALLIGIDYCGTQNELKGSINDAIITNELLIKKYNFYDSSMNILKLIDNQTNPNYRPTKRNILSALEWLVQDNNPGDIFFFFYSGHSYKKYDYTCIEKGGYNQTIVPCDFKTEGEIIDNDLHKYLIQPIEKNGVKLVSFIDCPNSEGILNLGYKYKLKKEKWKETYNPFHVLADVTQFSYSKINEFPTEINLLEHVLITNNIEALTYHYMIQSIHSYINLYNKKKKKKIFLMSSQKFNIDRKFDFNHILKNSNSELGQQKNIIKWKKNKKK</sequence>
<name>Q86G53_PLABE</name>
<evidence type="ECO:0000313" key="3">
    <source>
        <dbReference type="EMBL" id="CAD88480.1"/>
    </source>
</evidence>
<accession>Q86G53</accession>
<dbReference type="EMBL" id="AJ555625">
    <property type="protein sequence ID" value="CAD88480.1"/>
    <property type="molecule type" value="mRNA"/>
</dbReference>
<dbReference type="GO" id="GO:0006508">
    <property type="term" value="P:proteolysis"/>
    <property type="evidence" value="ECO:0007669"/>
    <property type="project" value="InterPro"/>
</dbReference>
<dbReference type="VEuPathDB" id="PlasmoDB:PBANKA_1131400"/>
<protein>
    <submittedName>
        <fullName evidence="3">Metacaspase 1</fullName>
    </submittedName>
</protein>
<reference evidence="3" key="1">
    <citation type="submission" date="2003-04" db="EMBL/GenBank/DDBJ databases">
        <title>Biological function of metacaspases in Plasmodium berghei.</title>
        <authorList>
            <person name="Khan S.M."/>
            <person name="Sajid M."/>
        </authorList>
    </citation>
    <scope>NUCLEOTIDE SEQUENCE</scope>
</reference>
<feature type="domain" description="Peptidase C14 caspase" evidence="2">
    <location>
        <begin position="321"/>
        <end position="490"/>
    </location>
</feature>
<dbReference type="CDD" id="cd00030">
    <property type="entry name" value="C2"/>
    <property type="match status" value="1"/>
</dbReference>
<dbReference type="MEROPS" id="C14.978"/>
<dbReference type="InterPro" id="IPR011600">
    <property type="entry name" value="Pept_C14_caspase"/>
</dbReference>
<dbReference type="GO" id="GO:0005737">
    <property type="term" value="C:cytoplasm"/>
    <property type="evidence" value="ECO:0007669"/>
    <property type="project" value="TreeGrafter"/>
</dbReference>
<proteinExistence type="evidence at transcript level"/>
<dbReference type="PANTHER" id="PTHR48104:SF30">
    <property type="entry name" value="METACASPASE-1"/>
    <property type="match status" value="1"/>
</dbReference>
<organism evidence="3">
    <name type="scientific">Plasmodium berghei</name>
    <dbReference type="NCBI Taxonomy" id="5821"/>
    <lineage>
        <taxon>Eukaryota</taxon>
        <taxon>Sar</taxon>
        <taxon>Alveolata</taxon>
        <taxon>Apicomplexa</taxon>
        <taxon>Aconoidasida</taxon>
        <taxon>Haemosporida</taxon>
        <taxon>Plasmodiidae</taxon>
        <taxon>Plasmodium</taxon>
        <taxon>Plasmodium (Vinckeia)</taxon>
    </lineage>
</organism>
<dbReference type="SUPFAM" id="SSF49562">
    <property type="entry name" value="C2 domain (Calcium/lipid-binding domain, CaLB)"/>
    <property type="match status" value="1"/>
</dbReference>